<sequence length="101" mass="11532">MKDTTEMRWEIVSEQKKKWDDFINPLYFPLFTALPVEGWLTFKSSPFSGVEITLYIIGVLFLVFAGTVETNSEEGKHRAIGYIYLVSALVFGGMGLFKWLA</sequence>
<feature type="transmembrane region" description="Helical" evidence="1">
    <location>
        <begin position="52"/>
        <end position="68"/>
    </location>
</feature>
<keyword evidence="1" id="KW-1133">Transmembrane helix</keyword>
<dbReference type="Proteomes" id="UP000450457">
    <property type="component" value="Unassembled WGS sequence"/>
</dbReference>
<organism evidence="2 3">
    <name type="scientific">Halobacillus litoralis</name>
    <dbReference type="NCBI Taxonomy" id="45668"/>
    <lineage>
        <taxon>Bacteria</taxon>
        <taxon>Bacillati</taxon>
        <taxon>Bacillota</taxon>
        <taxon>Bacilli</taxon>
        <taxon>Bacillales</taxon>
        <taxon>Bacillaceae</taxon>
        <taxon>Halobacillus</taxon>
    </lineage>
</organism>
<dbReference type="RefSeq" id="WP_160916367.1">
    <property type="nucleotide sequence ID" value="NZ_WMFA01000012.1"/>
</dbReference>
<dbReference type="EMBL" id="WMFA01000012">
    <property type="protein sequence ID" value="MYL72703.1"/>
    <property type="molecule type" value="Genomic_DNA"/>
</dbReference>
<accession>A0A845FE49</accession>
<evidence type="ECO:0000313" key="3">
    <source>
        <dbReference type="Proteomes" id="UP000450457"/>
    </source>
</evidence>
<evidence type="ECO:0000256" key="1">
    <source>
        <dbReference type="SAM" id="Phobius"/>
    </source>
</evidence>
<keyword evidence="1" id="KW-0472">Membrane</keyword>
<feature type="transmembrane region" description="Helical" evidence="1">
    <location>
        <begin position="80"/>
        <end position="100"/>
    </location>
</feature>
<evidence type="ECO:0000313" key="2">
    <source>
        <dbReference type="EMBL" id="MYL72703.1"/>
    </source>
</evidence>
<protein>
    <submittedName>
        <fullName evidence="2">Uncharacterized protein</fullName>
    </submittedName>
</protein>
<keyword evidence="1" id="KW-0812">Transmembrane</keyword>
<dbReference type="OrthoDB" id="2971805at2"/>
<proteinExistence type="predicted"/>
<dbReference type="AlphaFoldDB" id="A0A845FE49"/>
<gene>
    <name evidence="2" type="ORF">GLW00_17880</name>
</gene>
<name>A0A845FE49_9BACI</name>
<comment type="caution">
    <text evidence="2">The sequence shown here is derived from an EMBL/GenBank/DDBJ whole genome shotgun (WGS) entry which is preliminary data.</text>
</comment>
<reference evidence="2 3" key="1">
    <citation type="submission" date="2019-11" db="EMBL/GenBank/DDBJ databases">
        <title>Genome sequences of 17 halophilic strains isolated from different environments.</title>
        <authorList>
            <person name="Furrow R.E."/>
        </authorList>
    </citation>
    <scope>NUCLEOTIDE SEQUENCE [LARGE SCALE GENOMIC DNA]</scope>
    <source>
        <strain evidence="2 3">SL-4</strain>
    </source>
</reference>
<dbReference type="GeneID" id="78008888"/>